<dbReference type="Gene3D" id="3.30.450.40">
    <property type="match status" value="1"/>
</dbReference>
<protein>
    <submittedName>
        <fullName evidence="13">Response regulator</fullName>
    </submittedName>
</protein>
<evidence type="ECO:0000256" key="3">
    <source>
        <dbReference type="ARBA" id="ARBA00022475"/>
    </source>
</evidence>
<evidence type="ECO:0000259" key="11">
    <source>
        <dbReference type="PROSITE" id="PS50112"/>
    </source>
</evidence>
<keyword evidence="4" id="KW-0808">Transferase</keyword>
<feature type="domain" description="PAS" evidence="11">
    <location>
        <begin position="342"/>
        <end position="389"/>
    </location>
</feature>
<dbReference type="InterPro" id="IPR029787">
    <property type="entry name" value="Nucleotide_cyclase"/>
</dbReference>
<dbReference type="GO" id="GO:0000160">
    <property type="term" value="P:phosphorelay signal transduction system"/>
    <property type="evidence" value="ECO:0007669"/>
    <property type="project" value="InterPro"/>
</dbReference>
<dbReference type="Pfam" id="PF00072">
    <property type="entry name" value="Response_reg"/>
    <property type="match status" value="1"/>
</dbReference>
<dbReference type="SMART" id="SM00448">
    <property type="entry name" value="REC"/>
    <property type="match status" value="1"/>
</dbReference>
<dbReference type="EMBL" id="CP048685">
    <property type="protein sequence ID" value="QPJ62986.1"/>
    <property type="molecule type" value="Genomic_DNA"/>
</dbReference>
<dbReference type="InterPro" id="IPR029016">
    <property type="entry name" value="GAF-like_dom_sf"/>
</dbReference>
<dbReference type="PANTHER" id="PTHR43081:SF1">
    <property type="entry name" value="ADENYLATE CYCLASE, TERMINAL-DIFFERENTIATION SPECIFIC"/>
    <property type="match status" value="1"/>
</dbReference>
<dbReference type="GO" id="GO:0016301">
    <property type="term" value="F:kinase activity"/>
    <property type="evidence" value="ECO:0007669"/>
    <property type="project" value="UniProtKB-KW"/>
</dbReference>
<evidence type="ECO:0000256" key="8">
    <source>
        <dbReference type="ARBA" id="ARBA00023136"/>
    </source>
</evidence>
<evidence type="ECO:0000256" key="4">
    <source>
        <dbReference type="ARBA" id="ARBA00022679"/>
    </source>
</evidence>
<organism evidence="13 14">
    <name type="scientific">Candidatus Nitronauta litoralis</name>
    <dbReference type="NCBI Taxonomy" id="2705533"/>
    <lineage>
        <taxon>Bacteria</taxon>
        <taxon>Pseudomonadati</taxon>
        <taxon>Nitrospinota/Tectimicrobiota group</taxon>
        <taxon>Nitrospinota</taxon>
        <taxon>Nitrospinia</taxon>
        <taxon>Nitrospinales</taxon>
        <taxon>Nitrospinaceae</taxon>
        <taxon>Candidatus Nitronauta</taxon>
    </lineage>
</organism>
<keyword evidence="3" id="KW-1003">Cell membrane</keyword>
<sequence length="750" mass="83878">MNNQTIKILVVDDDSFVRDILADILESSGYLVVTAENGQEGINLINSESGLDVIISDIHMPVLDGLGLIRKLRTEENSEIPIIVLSGNNEVAVAIEAINLGANDYLLKDENLQDTVLLSIEQVLEKKRIVDQNRQLLLDITKKNQELGTIVETMTEIGLAVSSEKNFPSLMEIIITHGRSLTNADAGTLYLVENGKLEFKIVQNRTLNVFLGGKSGGKIEFPPLDIRESNVSGYVAINKKPVNIPDVYESELFDFTGPKNFDRTSNYRSQSMLVVPMVDRFNEVQGVLQLLNATDLSTGKIIPFSDSHLEVVQSLASQAAVALNNLRLEEKTERLLEEVLNIKNYNENVLESLTNGVITLDSDYRIITANAAAQRILDLKLEQLISRKLDDFCSGPNHWILDKVDGVVKSRRPSIVMDAEITLEEDKRVPMNLTFVPLKNFKQQLIGTMLVLEDITTEKRVKGTLARYMTKELADKLLEGGQSMLGGQIQEASILFSDIRDFTTITEKLGAKETVTMLNEYFTVMVDQIFQCNGILDKYIGDAILAVFGAPFKSGQDADFAVKAAINMVNSLEGLNKSRVELGKDPIAMGIGINTDEVLSGNIGSEKRMDYTCIGDGVNLASRLEGLNKYFGTNILISENTFRKLKENYRTRKLDWIKVKGKTKPVIIYEVLGFYDNNSSLRLDESFGVFQEGLGLYQSRDWQGAIRCFMRASEINPQDRAAIVYRERSEFFQNNPPAFDWDGAWEMRSK</sequence>
<dbReference type="KEGG" id="nli:G3M70_14320"/>
<dbReference type="CDD" id="cd07302">
    <property type="entry name" value="CHD"/>
    <property type="match status" value="1"/>
</dbReference>
<evidence type="ECO:0000313" key="14">
    <source>
        <dbReference type="Proteomes" id="UP000594688"/>
    </source>
</evidence>
<dbReference type="Gene3D" id="3.30.450.20">
    <property type="entry name" value="PAS domain"/>
    <property type="match status" value="1"/>
</dbReference>
<dbReference type="NCBIfam" id="TIGR00229">
    <property type="entry name" value="sensory_box"/>
    <property type="match status" value="1"/>
</dbReference>
<evidence type="ECO:0000256" key="7">
    <source>
        <dbReference type="ARBA" id="ARBA00022989"/>
    </source>
</evidence>
<feature type="domain" description="Guanylate cyclase" evidence="12">
    <location>
        <begin position="493"/>
        <end position="625"/>
    </location>
</feature>
<keyword evidence="8" id="KW-0472">Membrane</keyword>
<dbReference type="Gene3D" id="3.40.50.2300">
    <property type="match status" value="1"/>
</dbReference>
<gene>
    <name evidence="13" type="ORF">G3M70_14320</name>
</gene>
<dbReference type="PROSITE" id="PS50112">
    <property type="entry name" value="PAS"/>
    <property type="match status" value="1"/>
</dbReference>
<dbReference type="GO" id="GO:0004016">
    <property type="term" value="F:adenylate cyclase activity"/>
    <property type="evidence" value="ECO:0007669"/>
    <property type="project" value="UniProtKB-ARBA"/>
</dbReference>
<dbReference type="InterPro" id="IPR035965">
    <property type="entry name" value="PAS-like_dom_sf"/>
</dbReference>
<dbReference type="SMART" id="SM00065">
    <property type="entry name" value="GAF"/>
    <property type="match status" value="1"/>
</dbReference>
<dbReference type="InterPro" id="IPR001789">
    <property type="entry name" value="Sig_transdc_resp-reg_receiver"/>
</dbReference>
<evidence type="ECO:0000259" key="12">
    <source>
        <dbReference type="PROSITE" id="PS50125"/>
    </source>
</evidence>
<dbReference type="Pfam" id="PF01590">
    <property type="entry name" value="GAF"/>
    <property type="match status" value="1"/>
</dbReference>
<proteinExistence type="inferred from homology"/>
<dbReference type="AlphaFoldDB" id="A0A7T0G1L4"/>
<dbReference type="GO" id="GO:0006171">
    <property type="term" value="P:cAMP biosynthetic process"/>
    <property type="evidence" value="ECO:0007669"/>
    <property type="project" value="TreeGrafter"/>
</dbReference>
<keyword evidence="5" id="KW-0812">Transmembrane</keyword>
<dbReference type="Gene3D" id="3.30.70.1230">
    <property type="entry name" value="Nucleotide cyclase"/>
    <property type="match status" value="1"/>
</dbReference>
<dbReference type="SMART" id="SM00091">
    <property type="entry name" value="PAS"/>
    <property type="match status" value="1"/>
</dbReference>
<dbReference type="InterPro" id="IPR000014">
    <property type="entry name" value="PAS"/>
</dbReference>
<keyword evidence="7" id="KW-1133">Transmembrane helix</keyword>
<dbReference type="InterPro" id="IPR001054">
    <property type="entry name" value="A/G_cyclase"/>
</dbReference>
<name>A0A7T0G1L4_9BACT</name>
<accession>A0A7T0G1L4</accession>
<reference evidence="13 14" key="1">
    <citation type="submission" date="2020-02" db="EMBL/GenBank/DDBJ databases">
        <title>Genomic and physiological characterization of two novel Nitrospinaceae genera.</title>
        <authorList>
            <person name="Mueller A.J."/>
            <person name="Jung M.-Y."/>
            <person name="Strachan C.R."/>
            <person name="Herbold C.W."/>
            <person name="Kirkegaard R.H."/>
            <person name="Daims H."/>
        </authorList>
    </citation>
    <scope>NUCLEOTIDE SEQUENCE [LARGE SCALE GENOMIC DNA]</scope>
    <source>
        <strain evidence="13">EB</strain>
    </source>
</reference>
<evidence type="ECO:0000256" key="2">
    <source>
        <dbReference type="ARBA" id="ARBA00005381"/>
    </source>
</evidence>
<comment type="similarity">
    <text evidence="2">Belongs to the adenylyl cyclase class-3 family.</text>
</comment>
<dbReference type="PANTHER" id="PTHR43081">
    <property type="entry name" value="ADENYLATE CYCLASE, TERMINAL-DIFFERENTIATION SPECIFIC-RELATED"/>
    <property type="match status" value="1"/>
</dbReference>
<feature type="modified residue" description="4-aspartylphosphate" evidence="9">
    <location>
        <position position="57"/>
    </location>
</feature>
<evidence type="ECO:0000259" key="10">
    <source>
        <dbReference type="PROSITE" id="PS50110"/>
    </source>
</evidence>
<dbReference type="Proteomes" id="UP000594688">
    <property type="component" value="Chromosome"/>
</dbReference>
<dbReference type="GO" id="GO:0030313">
    <property type="term" value="C:cell envelope"/>
    <property type="evidence" value="ECO:0007669"/>
    <property type="project" value="UniProtKB-SubCell"/>
</dbReference>
<dbReference type="InterPro" id="IPR050697">
    <property type="entry name" value="Adenylyl/Guanylyl_Cyclase_3/4"/>
</dbReference>
<feature type="domain" description="Response regulatory" evidence="10">
    <location>
        <begin position="7"/>
        <end position="123"/>
    </location>
</feature>
<evidence type="ECO:0000313" key="13">
    <source>
        <dbReference type="EMBL" id="QPJ62986.1"/>
    </source>
</evidence>
<keyword evidence="9" id="KW-0597">Phosphoprotein</keyword>
<dbReference type="PROSITE" id="PS50125">
    <property type="entry name" value="GUANYLATE_CYCLASE_2"/>
    <property type="match status" value="1"/>
</dbReference>
<evidence type="ECO:0000256" key="1">
    <source>
        <dbReference type="ARBA" id="ARBA00004196"/>
    </source>
</evidence>
<evidence type="ECO:0000256" key="9">
    <source>
        <dbReference type="PROSITE-ProRule" id="PRU00169"/>
    </source>
</evidence>
<dbReference type="InterPro" id="IPR003018">
    <property type="entry name" value="GAF"/>
</dbReference>
<dbReference type="SUPFAM" id="SSF55781">
    <property type="entry name" value="GAF domain-like"/>
    <property type="match status" value="1"/>
</dbReference>
<dbReference type="PROSITE" id="PS50110">
    <property type="entry name" value="RESPONSE_REGULATORY"/>
    <property type="match status" value="1"/>
</dbReference>
<dbReference type="FunFam" id="3.30.70.1230:FF:000016">
    <property type="entry name" value="Adenylate/guanylate cyclase domain-containing protein"/>
    <property type="match status" value="1"/>
</dbReference>
<keyword evidence="6" id="KW-0418">Kinase</keyword>
<evidence type="ECO:0000256" key="6">
    <source>
        <dbReference type="ARBA" id="ARBA00022777"/>
    </source>
</evidence>
<dbReference type="CDD" id="cd00130">
    <property type="entry name" value="PAS"/>
    <property type="match status" value="1"/>
</dbReference>
<dbReference type="SUPFAM" id="SSF55073">
    <property type="entry name" value="Nucleotide cyclase"/>
    <property type="match status" value="1"/>
</dbReference>
<dbReference type="Pfam" id="PF00211">
    <property type="entry name" value="Guanylate_cyc"/>
    <property type="match status" value="1"/>
</dbReference>
<dbReference type="SUPFAM" id="SSF55785">
    <property type="entry name" value="PYP-like sensor domain (PAS domain)"/>
    <property type="match status" value="1"/>
</dbReference>
<evidence type="ECO:0000256" key="5">
    <source>
        <dbReference type="ARBA" id="ARBA00022692"/>
    </source>
</evidence>
<dbReference type="SUPFAM" id="SSF52172">
    <property type="entry name" value="CheY-like"/>
    <property type="match status" value="1"/>
</dbReference>
<dbReference type="InterPro" id="IPR013656">
    <property type="entry name" value="PAS_4"/>
</dbReference>
<dbReference type="Pfam" id="PF08448">
    <property type="entry name" value="PAS_4"/>
    <property type="match status" value="1"/>
</dbReference>
<dbReference type="InterPro" id="IPR011006">
    <property type="entry name" value="CheY-like_superfamily"/>
</dbReference>
<comment type="subcellular location">
    <subcellularLocation>
        <location evidence="1">Cell envelope</location>
    </subcellularLocation>
</comment>
<dbReference type="SMART" id="SM00044">
    <property type="entry name" value="CYCc"/>
    <property type="match status" value="1"/>
</dbReference>